<dbReference type="EMBL" id="JBHSEI010000015">
    <property type="protein sequence ID" value="MFC4640180.1"/>
    <property type="molecule type" value="Genomic_DNA"/>
</dbReference>
<gene>
    <name evidence="1" type="ORF">ACFO0D_17770</name>
</gene>
<reference evidence="2" key="1">
    <citation type="journal article" date="2019" name="Int. J. Syst. Evol. Microbiol.">
        <title>The Global Catalogue of Microorganisms (GCM) 10K type strain sequencing project: providing services to taxonomists for standard genome sequencing and annotation.</title>
        <authorList>
            <consortium name="The Broad Institute Genomics Platform"/>
            <consortium name="The Broad Institute Genome Sequencing Center for Infectious Disease"/>
            <person name="Wu L."/>
            <person name="Ma J."/>
        </authorList>
    </citation>
    <scope>NUCLEOTIDE SEQUENCE [LARGE SCALE GENOMIC DNA]</scope>
    <source>
        <strain evidence="2">CCUG 55995</strain>
    </source>
</reference>
<evidence type="ECO:0000313" key="2">
    <source>
        <dbReference type="Proteomes" id="UP001595952"/>
    </source>
</evidence>
<dbReference type="Proteomes" id="UP001595952">
    <property type="component" value="Unassembled WGS sequence"/>
</dbReference>
<name>A0ABV9IES0_9DEIO</name>
<keyword evidence="2" id="KW-1185">Reference proteome</keyword>
<dbReference type="CDD" id="cd21650">
    <property type="entry name" value="CrtA-like"/>
    <property type="match status" value="1"/>
</dbReference>
<proteinExistence type="predicted"/>
<evidence type="ECO:0000313" key="1">
    <source>
        <dbReference type="EMBL" id="MFC4640180.1"/>
    </source>
</evidence>
<protein>
    <recommendedName>
        <fullName evidence="3">Spheroidene monooxygenase</fullName>
    </recommendedName>
</protein>
<organism evidence="1 2">
    <name type="scientific">Deinococcus hohokamensis</name>
    <dbReference type="NCBI Taxonomy" id="309883"/>
    <lineage>
        <taxon>Bacteria</taxon>
        <taxon>Thermotogati</taxon>
        <taxon>Deinococcota</taxon>
        <taxon>Deinococci</taxon>
        <taxon>Deinococcales</taxon>
        <taxon>Deinococcaceae</taxon>
        <taxon>Deinococcus</taxon>
    </lineage>
</organism>
<evidence type="ECO:0008006" key="3">
    <source>
        <dbReference type="Google" id="ProtNLM"/>
    </source>
</evidence>
<comment type="caution">
    <text evidence="1">The sequence shown here is derived from an EMBL/GenBank/DDBJ whole genome shotgun (WGS) entry which is preliminary data.</text>
</comment>
<accession>A0ABV9IES0</accession>
<sequence length="254" mass="28331">MFDAPLSDPTPPAGQVVSLTLNLYPRRTAWQGMAHMGTDHLHLRRLSGLQFYRLLGTGRGSDLTLGADLRRWARFAVWSSPEALKQFEDSAWRTRERARTVRSTTLVLRPERWHGQWGGVNPFEGPQAPSRAAGPGGPVAVLTRAAIRPGKLVPFWRAVPAAQRRLSSQAGLVFALGIGEVPLLYQATFSLWDSTEAMQAFAYGGQQHREVIARTRREGWYREELFARFTVLDVLGEGGLPGFLESHRESETGR</sequence>
<dbReference type="InterPro" id="IPR049574">
    <property type="entry name" value="CrtA-like"/>
</dbReference>
<dbReference type="RefSeq" id="WP_380063165.1">
    <property type="nucleotide sequence ID" value="NZ_JBHSEI010000015.1"/>
</dbReference>